<name>A0AAV6VX57_9ARAC</name>
<feature type="compositionally biased region" description="Basic and acidic residues" evidence="1">
    <location>
        <begin position="26"/>
        <end position="47"/>
    </location>
</feature>
<dbReference type="Proteomes" id="UP000827092">
    <property type="component" value="Unassembled WGS sequence"/>
</dbReference>
<evidence type="ECO:0000256" key="1">
    <source>
        <dbReference type="SAM" id="MobiDB-lite"/>
    </source>
</evidence>
<feature type="compositionally biased region" description="Polar residues" evidence="1">
    <location>
        <begin position="1"/>
        <end position="10"/>
    </location>
</feature>
<gene>
    <name evidence="2" type="ORF">JTE90_022310</name>
</gene>
<evidence type="ECO:0000313" key="3">
    <source>
        <dbReference type="Proteomes" id="UP000827092"/>
    </source>
</evidence>
<accession>A0AAV6VX57</accession>
<organism evidence="2 3">
    <name type="scientific">Oedothorax gibbosus</name>
    <dbReference type="NCBI Taxonomy" id="931172"/>
    <lineage>
        <taxon>Eukaryota</taxon>
        <taxon>Metazoa</taxon>
        <taxon>Ecdysozoa</taxon>
        <taxon>Arthropoda</taxon>
        <taxon>Chelicerata</taxon>
        <taxon>Arachnida</taxon>
        <taxon>Araneae</taxon>
        <taxon>Araneomorphae</taxon>
        <taxon>Entelegynae</taxon>
        <taxon>Araneoidea</taxon>
        <taxon>Linyphiidae</taxon>
        <taxon>Erigoninae</taxon>
        <taxon>Oedothorax</taxon>
    </lineage>
</organism>
<comment type="caution">
    <text evidence="2">The sequence shown here is derived from an EMBL/GenBank/DDBJ whole genome shotgun (WGS) entry which is preliminary data.</text>
</comment>
<dbReference type="EMBL" id="JAFNEN010000014">
    <property type="protein sequence ID" value="KAG8200693.1"/>
    <property type="molecule type" value="Genomic_DNA"/>
</dbReference>
<feature type="region of interest" description="Disordered" evidence="1">
    <location>
        <begin position="1"/>
        <end position="53"/>
    </location>
</feature>
<keyword evidence="3" id="KW-1185">Reference proteome</keyword>
<reference evidence="2 3" key="1">
    <citation type="journal article" date="2022" name="Nat. Ecol. Evol.">
        <title>A masculinizing supergene underlies an exaggerated male reproductive morph in a spider.</title>
        <authorList>
            <person name="Hendrickx F."/>
            <person name="De Corte Z."/>
            <person name="Sonet G."/>
            <person name="Van Belleghem S.M."/>
            <person name="Kostlbacher S."/>
            <person name="Vangestel C."/>
        </authorList>
    </citation>
    <scope>NUCLEOTIDE SEQUENCE [LARGE SCALE GENOMIC DNA]</scope>
    <source>
        <strain evidence="2">W744_W776</strain>
    </source>
</reference>
<sequence>MRDNSNSTDTHTTKKRKNLGSSSEENPDKNKVEEKSKSTVHSKESFLDPRGACSTPVATEIKRSFKVASSGFLTSSSCPHPLLPEKKVVWFEKVSVRILGCF</sequence>
<dbReference type="AlphaFoldDB" id="A0AAV6VX57"/>
<evidence type="ECO:0000313" key="2">
    <source>
        <dbReference type="EMBL" id="KAG8200693.1"/>
    </source>
</evidence>
<proteinExistence type="predicted"/>
<protein>
    <submittedName>
        <fullName evidence="2">Uncharacterized protein</fullName>
    </submittedName>
</protein>